<feature type="signal peptide" evidence="1">
    <location>
        <begin position="1"/>
        <end position="20"/>
    </location>
</feature>
<dbReference type="InterPro" id="IPR037682">
    <property type="entry name" value="TonB_C"/>
</dbReference>
<sequence length="202" mass="23059">MKKTSLILALLIFAGLSSYAQSSEEKLGMNQMFAKSVKYPAEARMENETGIVTLSVEIDEEGYPVGEPKVYAASDILKEEILRTYNQVKEAWDPSFLDGKEAGEEYLMSFEFIMKKGAEFIKNPLKEYKVEKEVDHLAILNKAIEENPFSSKLYEKRSEYYTMKGEMWLAKLDYNQSEFLKKNELTNVVIVGYGASNKPKSL</sequence>
<evidence type="ECO:0000259" key="2">
    <source>
        <dbReference type="Pfam" id="PF03544"/>
    </source>
</evidence>
<dbReference type="EMBL" id="AAXU02000001">
    <property type="protein sequence ID" value="EAZ81845.1"/>
    <property type="molecule type" value="Genomic_DNA"/>
</dbReference>
<dbReference type="STRING" id="388413.ALPR1_01350"/>
<dbReference type="OrthoDB" id="823632at2"/>
<comment type="caution">
    <text evidence="3">The sequence shown here is derived from an EMBL/GenBank/DDBJ whole genome shotgun (WGS) entry which is preliminary data.</text>
</comment>
<dbReference type="GO" id="GO:0055085">
    <property type="term" value="P:transmembrane transport"/>
    <property type="evidence" value="ECO:0007669"/>
    <property type="project" value="InterPro"/>
</dbReference>
<keyword evidence="4" id="KW-1185">Reference proteome</keyword>
<proteinExistence type="predicted"/>
<name>A3HUM3_9BACT</name>
<gene>
    <name evidence="3" type="ORF">ALPR1_01350</name>
</gene>
<evidence type="ECO:0000313" key="3">
    <source>
        <dbReference type="EMBL" id="EAZ81845.1"/>
    </source>
</evidence>
<dbReference type="SUPFAM" id="SSF74653">
    <property type="entry name" value="TolA/TonB C-terminal domain"/>
    <property type="match status" value="1"/>
</dbReference>
<keyword evidence="1" id="KW-0732">Signal</keyword>
<dbReference type="RefSeq" id="WP_008197871.1">
    <property type="nucleotide sequence ID" value="NZ_CM001023.1"/>
</dbReference>
<dbReference type="Pfam" id="PF03544">
    <property type="entry name" value="TonB_C"/>
    <property type="match status" value="1"/>
</dbReference>
<feature type="chain" id="PRO_5002653118" evidence="1">
    <location>
        <begin position="21"/>
        <end position="202"/>
    </location>
</feature>
<dbReference type="AlphaFoldDB" id="A3HUM3"/>
<reference evidence="3 4" key="1">
    <citation type="journal article" date="2011" name="J. Bacteriol.">
        <title>Complete genome sequence of Algoriphagus sp. PR1, bacterial prey of a colony-forming choanoflagellate.</title>
        <authorList>
            <person name="Alegado R.A."/>
            <person name="Ferriera S."/>
            <person name="Nusbaum C."/>
            <person name="Young S.K."/>
            <person name="Zeng Q."/>
            <person name="Imamovic A."/>
            <person name="Fairclough S.R."/>
            <person name="King N."/>
        </authorList>
    </citation>
    <scope>NUCLEOTIDE SEQUENCE [LARGE SCALE GENOMIC DNA]</scope>
    <source>
        <strain evidence="3 4">PR1</strain>
    </source>
</reference>
<dbReference type="Gene3D" id="3.30.1150.10">
    <property type="match status" value="1"/>
</dbReference>
<organism evidence="3 4">
    <name type="scientific">Algoriphagus machipongonensis</name>
    <dbReference type="NCBI Taxonomy" id="388413"/>
    <lineage>
        <taxon>Bacteria</taxon>
        <taxon>Pseudomonadati</taxon>
        <taxon>Bacteroidota</taxon>
        <taxon>Cytophagia</taxon>
        <taxon>Cytophagales</taxon>
        <taxon>Cyclobacteriaceae</taxon>
        <taxon>Algoriphagus</taxon>
    </lineage>
</organism>
<feature type="domain" description="TonB C-terminal" evidence="2">
    <location>
        <begin position="37"/>
        <end position="112"/>
    </location>
</feature>
<dbReference type="HOGENOM" id="CLU_1352266_0_0_10"/>
<evidence type="ECO:0000313" key="4">
    <source>
        <dbReference type="Proteomes" id="UP000003919"/>
    </source>
</evidence>
<protein>
    <submittedName>
        <fullName evidence="3">Transporter</fullName>
    </submittedName>
</protein>
<dbReference type="Proteomes" id="UP000003919">
    <property type="component" value="Unassembled WGS sequence"/>
</dbReference>
<accession>A3HUM3</accession>
<evidence type="ECO:0000256" key="1">
    <source>
        <dbReference type="SAM" id="SignalP"/>
    </source>
</evidence>